<sequence>MTHFICWVTIALCVPTYAKLNDCLGMDDDRMKTSRFLDGIFSLRSVHKYINEVLDIFKPMTSDEYVNSTWCLLSEVYDVLSTKFNRSEINRLRTDLLQYYFKDWWTSIRQQVLECRVLDIIRLDHEKIREDARLRTLRRECLTIDPESILEKNRIFFFSKHPRTDRRGMFEFLYKLFGTRTFERHMDFLKSRLSTCANTAEKCLAEMNVGADSKEDQFRIWGIYGQLTSKIDKITHELNTMQIESFEMITSPPAMNSATVYCDESIVRIKSSFVIVYLLFLVSLL</sequence>
<keyword evidence="1" id="KW-0732">Signal</keyword>
<name>A0ABD6EKH2_9BILA</name>
<evidence type="ECO:0000313" key="2">
    <source>
        <dbReference type="EMBL" id="MFH4980050.1"/>
    </source>
</evidence>
<dbReference type="EMBL" id="JBGFUD010004985">
    <property type="protein sequence ID" value="MFH4980050.1"/>
    <property type="molecule type" value="Genomic_DNA"/>
</dbReference>
<comment type="caution">
    <text evidence="2">The sequence shown here is derived from an EMBL/GenBank/DDBJ whole genome shotgun (WGS) entry which is preliminary data.</text>
</comment>
<feature type="signal peptide" evidence="1">
    <location>
        <begin position="1"/>
        <end position="18"/>
    </location>
</feature>
<organism evidence="2 3">
    <name type="scientific">Gnathostoma spinigerum</name>
    <dbReference type="NCBI Taxonomy" id="75299"/>
    <lineage>
        <taxon>Eukaryota</taxon>
        <taxon>Metazoa</taxon>
        <taxon>Ecdysozoa</taxon>
        <taxon>Nematoda</taxon>
        <taxon>Chromadorea</taxon>
        <taxon>Rhabditida</taxon>
        <taxon>Spirurina</taxon>
        <taxon>Gnathostomatomorpha</taxon>
        <taxon>Gnathostomatoidea</taxon>
        <taxon>Gnathostomatidae</taxon>
        <taxon>Gnathostoma</taxon>
    </lineage>
</organism>
<reference evidence="2 3" key="1">
    <citation type="submission" date="2024-08" db="EMBL/GenBank/DDBJ databases">
        <title>Gnathostoma spinigerum genome.</title>
        <authorList>
            <person name="Gonzalez-Bertolin B."/>
            <person name="Monzon S."/>
            <person name="Zaballos A."/>
            <person name="Jimenez P."/>
            <person name="Dekumyoy P."/>
            <person name="Varona S."/>
            <person name="Cuesta I."/>
            <person name="Sumanam S."/>
            <person name="Adisakwattana P."/>
            <person name="Gasser R.B."/>
            <person name="Hernandez-Gonzalez A."/>
            <person name="Young N.D."/>
            <person name="Perteguer M.J."/>
        </authorList>
    </citation>
    <scope>NUCLEOTIDE SEQUENCE [LARGE SCALE GENOMIC DNA]</scope>
    <source>
        <strain evidence="2">AL3</strain>
        <tissue evidence="2">Liver</tissue>
    </source>
</reference>
<feature type="chain" id="PRO_5044841145" evidence="1">
    <location>
        <begin position="19"/>
        <end position="285"/>
    </location>
</feature>
<keyword evidence="3" id="KW-1185">Reference proteome</keyword>
<protein>
    <submittedName>
        <fullName evidence="2">Uncharacterized protein</fullName>
    </submittedName>
</protein>
<dbReference type="AlphaFoldDB" id="A0ABD6EKH2"/>
<evidence type="ECO:0000313" key="3">
    <source>
        <dbReference type="Proteomes" id="UP001608902"/>
    </source>
</evidence>
<evidence type="ECO:0000256" key="1">
    <source>
        <dbReference type="SAM" id="SignalP"/>
    </source>
</evidence>
<proteinExistence type="predicted"/>
<gene>
    <name evidence="2" type="ORF">AB6A40_006759</name>
</gene>
<dbReference type="Proteomes" id="UP001608902">
    <property type="component" value="Unassembled WGS sequence"/>
</dbReference>
<accession>A0ABD6EKH2</accession>